<keyword evidence="1" id="KW-0732">Signal</keyword>
<proteinExistence type="predicted"/>
<name>R8BRL3_PHAM7</name>
<protein>
    <submittedName>
        <fullName evidence="2">Uncharacterized protein</fullName>
    </submittedName>
</protein>
<dbReference type="EMBL" id="KB932935">
    <property type="protein sequence ID" value="EOO01981.1"/>
    <property type="molecule type" value="Genomic_DNA"/>
</dbReference>
<dbReference type="eggNOG" id="ENOG502RJKT">
    <property type="taxonomic scope" value="Eukaryota"/>
</dbReference>
<keyword evidence="3" id="KW-1185">Reference proteome</keyword>
<dbReference type="RefSeq" id="XP_007913251.1">
    <property type="nucleotide sequence ID" value="XM_007915060.1"/>
</dbReference>
<gene>
    <name evidence="2" type="ORF">UCRPA7_2507</name>
</gene>
<feature type="signal peptide" evidence="1">
    <location>
        <begin position="1"/>
        <end position="17"/>
    </location>
</feature>
<accession>R8BRL3</accession>
<dbReference type="HOGENOM" id="CLU_188547_3_1_1"/>
<evidence type="ECO:0000313" key="2">
    <source>
        <dbReference type="EMBL" id="EOO01981.1"/>
    </source>
</evidence>
<feature type="chain" id="PRO_5004452246" evidence="1">
    <location>
        <begin position="18"/>
        <end position="69"/>
    </location>
</feature>
<organism evidence="2 3">
    <name type="scientific">Phaeoacremonium minimum (strain UCR-PA7)</name>
    <name type="common">Esca disease fungus</name>
    <name type="synonym">Togninia minima</name>
    <dbReference type="NCBI Taxonomy" id="1286976"/>
    <lineage>
        <taxon>Eukaryota</taxon>
        <taxon>Fungi</taxon>
        <taxon>Dikarya</taxon>
        <taxon>Ascomycota</taxon>
        <taxon>Pezizomycotina</taxon>
        <taxon>Sordariomycetes</taxon>
        <taxon>Sordariomycetidae</taxon>
        <taxon>Togniniales</taxon>
        <taxon>Togniniaceae</taxon>
        <taxon>Phaeoacremonium</taxon>
    </lineage>
</organism>
<dbReference type="Proteomes" id="UP000014074">
    <property type="component" value="Unassembled WGS sequence"/>
</dbReference>
<evidence type="ECO:0000256" key="1">
    <source>
        <dbReference type="SAM" id="SignalP"/>
    </source>
</evidence>
<dbReference type="KEGG" id="tmn:UCRPA7_2507"/>
<dbReference type="AlphaFoldDB" id="R8BRL3"/>
<reference evidence="3" key="1">
    <citation type="journal article" date="2013" name="Genome Announc.">
        <title>Draft genome sequence of the ascomycete Phaeoacremonium aleophilum strain UCR-PA7, a causal agent of the esca disease complex in grapevines.</title>
        <authorList>
            <person name="Blanco-Ulate B."/>
            <person name="Rolshausen P."/>
            <person name="Cantu D."/>
        </authorList>
    </citation>
    <scope>NUCLEOTIDE SEQUENCE [LARGE SCALE GENOMIC DNA]</scope>
    <source>
        <strain evidence="3">UCR-PA7</strain>
    </source>
</reference>
<sequence length="69" mass="7524">MQYSLLTLFTLVTAAMAVSQREHNEWVKRQAPQVQDSVPINVAAMTDAQGNVLQFDSTKVYLAGKAAGL</sequence>
<evidence type="ECO:0000313" key="3">
    <source>
        <dbReference type="Proteomes" id="UP000014074"/>
    </source>
</evidence>
<dbReference type="GeneID" id="19322763"/>
<dbReference type="OrthoDB" id="4835952at2759"/>